<organism evidence="2 3">
    <name type="scientific">Marasmius tenuissimus</name>
    <dbReference type="NCBI Taxonomy" id="585030"/>
    <lineage>
        <taxon>Eukaryota</taxon>
        <taxon>Fungi</taxon>
        <taxon>Dikarya</taxon>
        <taxon>Basidiomycota</taxon>
        <taxon>Agaricomycotina</taxon>
        <taxon>Agaricomycetes</taxon>
        <taxon>Agaricomycetidae</taxon>
        <taxon>Agaricales</taxon>
        <taxon>Marasmiineae</taxon>
        <taxon>Marasmiaceae</taxon>
        <taxon>Marasmius</taxon>
    </lineage>
</organism>
<keyword evidence="1" id="KW-1133">Transmembrane helix</keyword>
<keyword evidence="3" id="KW-1185">Reference proteome</keyword>
<feature type="transmembrane region" description="Helical" evidence="1">
    <location>
        <begin position="93"/>
        <end position="116"/>
    </location>
</feature>
<reference evidence="2 3" key="1">
    <citation type="submission" date="2024-05" db="EMBL/GenBank/DDBJ databases">
        <title>A draft genome resource for the thread blight pathogen Marasmius tenuissimus strain MS-2.</title>
        <authorList>
            <person name="Yulfo-Soto G.E."/>
            <person name="Baruah I.K."/>
            <person name="Amoako-Attah I."/>
            <person name="Bukari Y."/>
            <person name="Meinhardt L.W."/>
            <person name="Bailey B.A."/>
            <person name="Cohen S.P."/>
        </authorList>
    </citation>
    <scope>NUCLEOTIDE SEQUENCE [LARGE SCALE GENOMIC DNA]</scope>
    <source>
        <strain evidence="2 3">MS-2</strain>
    </source>
</reference>
<feature type="transmembrane region" description="Helical" evidence="1">
    <location>
        <begin position="137"/>
        <end position="156"/>
    </location>
</feature>
<feature type="transmembrane region" description="Helical" evidence="1">
    <location>
        <begin position="183"/>
        <end position="210"/>
    </location>
</feature>
<evidence type="ECO:0008006" key="4">
    <source>
        <dbReference type="Google" id="ProtNLM"/>
    </source>
</evidence>
<name>A0ABR2ZSY6_9AGAR</name>
<evidence type="ECO:0000256" key="1">
    <source>
        <dbReference type="SAM" id="Phobius"/>
    </source>
</evidence>
<protein>
    <recommendedName>
        <fullName evidence="4">G protein-coupled receptor</fullName>
    </recommendedName>
</protein>
<evidence type="ECO:0000313" key="3">
    <source>
        <dbReference type="Proteomes" id="UP001437256"/>
    </source>
</evidence>
<dbReference type="Proteomes" id="UP001437256">
    <property type="component" value="Unassembled WGS sequence"/>
</dbReference>
<feature type="transmembrane region" description="Helical" evidence="1">
    <location>
        <begin position="240"/>
        <end position="261"/>
    </location>
</feature>
<feature type="transmembrane region" description="Helical" evidence="1">
    <location>
        <begin position="47"/>
        <end position="73"/>
    </location>
</feature>
<sequence length="354" mass="39070">MPTSPLVVLFFSGWGQILVYGFNTVLFVMGMYLLHKRKAREGMLFQVVSSGLLFVLATISAVVGAVIVVDGYIRATPLAASGINSQACSAVQYVVLHLIDFTAFMILVSLLHGVLFELIQLKISEVYRCYSIWGRNWKIVVFPVMVILAETGVYYTELPQYMKVQYAAGLQQQTSAEVLEKSLAFTTAALVLGAFANALLTLLIAGRIWWLKRRIQRLMVRGQHSHGKSQSLAPQKYDSVIAITMESGMIIPIFLITYTVYSVRNATSSDHDALVIMAFILPQVIAFAPLLILVRVGLGLTVERDHDSTSNSFHMSSSQRRSHVLNITAPSIVFAHTSEDVEMGSLSVTKGQAF</sequence>
<proteinExistence type="predicted"/>
<feature type="transmembrane region" description="Helical" evidence="1">
    <location>
        <begin position="273"/>
        <end position="294"/>
    </location>
</feature>
<gene>
    <name evidence="2" type="ORF">AAF712_008815</name>
</gene>
<comment type="caution">
    <text evidence="2">The sequence shown here is derived from an EMBL/GenBank/DDBJ whole genome shotgun (WGS) entry which is preliminary data.</text>
</comment>
<feature type="transmembrane region" description="Helical" evidence="1">
    <location>
        <begin position="6"/>
        <end position="35"/>
    </location>
</feature>
<keyword evidence="1" id="KW-0472">Membrane</keyword>
<evidence type="ECO:0000313" key="2">
    <source>
        <dbReference type="EMBL" id="KAL0064231.1"/>
    </source>
</evidence>
<accession>A0ABR2ZSY6</accession>
<keyword evidence="1" id="KW-0812">Transmembrane</keyword>
<dbReference type="EMBL" id="JBBXMP010000065">
    <property type="protein sequence ID" value="KAL0064231.1"/>
    <property type="molecule type" value="Genomic_DNA"/>
</dbReference>